<gene>
    <name evidence="2" type="ORF">FPE_LOCUS10124</name>
</gene>
<organism evidence="2 3">
    <name type="scientific">Fraxinus pennsylvanica</name>
    <dbReference type="NCBI Taxonomy" id="56036"/>
    <lineage>
        <taxon>Eukaryota</taxon>
        <taxon>Viridiplantae</taxon>
        <taxon>Streptophyta</taxon>
        <taxon>Embryophyta</taxon>
        <taxon>Tracheophyta</taxon>
        <taxon>Spermatophyta</taxon>
        <taxon>Magnoliopsida</taxon>
        <taxon>eudicotyledons</taxon>
        <taxon>Gunneridae</taxon>
        <taxon>Pentapetalae</taxon>
        <taxon>asterids</taxon>
        <taxon>lamiids</taxon>
        <taxon>Lamiales</taxon>
        <taxon>Oleaceae</taxon>
        <taxon>Oleeae</taxon>
        <taxon>Fraxinus</taxon>
    </lineage>
</organism>
<sequence>MGFWTLFEVASMPILQEKGCEDVKAVISALKSKGVSDVRAAGFCWRAHINSTSKLDDLNPSEMSDINITTGDNSQNSKGKDKIAASEVSTNIDKANAKRSLFQAADNAIEPEVKKKGQPKTTKKPKVVARNQ</sequence>
<accession>A0AAD1Z4K3</accession>
<reference evidence="2" key="1">
    <citation type="submission" date="2023-05" db="EMBL/GenBank/DDBJ databases">
        <authorList>
            <person name="Huff M."/>
        </authorList>
    </citation>
    <scope>NUCLEOTIDE SEQUENCE</scope>
</reference>
<dbReference type="EMBL" id="OU503041">
    <property type="protein sequence ID" value="CAI9762694.1"/>
    <property type="molecule type" value="Genomic_DNA"/>
</dbReference>
<feature type="region of interest" description="Disordered" evidence="1">
    <location>
        <begin position="106"/>
        <end position="132"/>
    </location>
</feature>
<name>A0AAD1Z4K3_9LAMI</name>
<proteinExistence type="predicted"/>
<dbReference type="Proteomes" id="UP000834106">
    <property type="component" value="Chromosome 6"/>
</dbReference>
<feature type="compositionally biased region" description="Basic residues" evidence="1">
    <location>
        <begin position="116"/>
        <end position="132"/>
    </location>
</feature>
<dbReference type="AlphaFoldDB" id="A0AAD1Z4K3"/>
<evidence type="ECO:0000313" key="2">
    <source>
        <dbReference type="EMBL" id="CAI9762694.1"/>
    </source>
</evidence>
<feature type="compositionally biased region" description="Polar residues" evidence="1">
    <location>
        <begin position="61"/>
        <end position="77"/>
    </location>
</feature>
<keyword evidence="3" id="KW-1185">Reference proteome</keyword>
<protein>
    <submittedName>
        <fullName evidence="2">Uncharacterized protein</fullName>
    </submittedName>
</protein>
<feature type="region of interest" description="Disordered" evidence="1">
    <location>
        <begin position="54"/>
        <end position="86"/>
    </location>
</feature>
<evidence type="ECO:0000313" key="3">
    <source>
        <dbReference type="Proteomes" id="UP000834106"/>
    </source>
</evidence>
<evidence type="ECO:0000256" key="1">
    <source>
        <dbReference type="SAM" id="MobiDB-lite"/>
    </source>
</evidence>